<comment type="caution">
    <text evidence="4">The sequence shown here is derived from an EMBL/GenBank/DDBJ whole genome shotgun (WGS) entry which is preliminary data.</text>
</comment>
<comment type="similarity">
    <text evidence="1">Belongs to the Gfo/Idh/MocA family.</text>
</comment>
<name>A0A640KHA8_LEITA</name>
<dbReference type="PANTHER" id="PTHR46368:SF4">
    <property type="entry name" value="OS10G0403700 PROTEIN"/>
    <property type="match status" value="1"/>
</dbReference>
<gene>
    <name evidence="4" type="ORF">LtaPh_2306800</name>
</gene>
<dbReference type="InterPro" id="IPR000683">
    <property type="entry name" value="Gfo/Idh/MocA-like_OxRdtase_N"/>
</dbReference>
<dbReference type="Gene3D" id="3.40.50.720">
    <property type="entry name" value="NAD(P)-binding Rossmann-like Domain"/>
    <property type="match status" value="1"/>
</dbReference>
<dbReference type="InterPro" id="IPR055170">
    <property type="entry name" value="GFO_IDH_MocA-like_dom"/>
</dbReference>
<sequence>MTSDTIRVGFLGASTIARKVWAAIERAGNMQVTLVGSRSLEVAQKFIDECTESLHISEERKALAATYNEVVGSSNVDVVYISIPVTARHEWVMKCAENNKHVVGEKPPASTPEQLQSWLETLSAKALLYMDGTMFSHGPYVKKVVECLPEIGDIHQMTFVFSFRASPERLQNDIRCNPNLEPLGALGDIGWYGIRSFLHMVNFAMPTTVAGRIIEELPNGAVTSFKGELTFPGAKPDSKIHAYFYCSFLSSPQQCFIVSGTKGRIVADQLTNPLTDAGAVCFKIVKPMFAGPNPGTAVTVEQTVTNVEVPEETGHMQETQMWRDVRDSLKRDESGSLIAKEDAVREWARKSWMTHCIAAKLMESARS</sequence>
<reference evidence="4" key="1">
    <citation type="submission" date="2019-11" db="EMBL/GenBank/DDBJ databases">
        <title>Leishmania tarentolae CDS.</title>
        <authorList>
            <person name="Goto Y."/>
            <person name="Yamagishi J."/>
        </authorList>
    </citation>
    <scope>NUCLEOTIDE SEQUENCE [LARGE SCALE GENOMIC DNA]</scope>
    <source>
        <strain evidence="4">Parrot Tar II</strain>
    </source>
</reference>
<organism evidence="4 5">
    <name type="scientific">Leishmania tarentolae</name>
    <name type="common">Sauroleishmania tarentolae</name>
    <dbReference type="NCBI Taxonomy" id="5689"/>
    <lineage>
        <taxon>Eukaryota</taxon>
        <taxon>Discoba</taxon>
        <taxon>Euglenozoa</taxon>
        <taxon>Kinetoplastea</taxon>
        <taxon>Metakinetoplastina</taxon>
        <taxon>Trypanosomatida</taxon>
        <taxon>Trypanosomatidae</taxon>
        <taxon>Leishmaniinae</taxon>
        <taxon>Leishmania</taxon>
        <taxon>lizard Leishmania</taxon>
    </lineage>
</organism>
<dbReference type="SUPFAM" id="SSF55347">
    <property type="entry name" value="Glyceraldehyde-3-phosphate dehydrogenase-like, C-terminal domain"/>
    <property type="match status" value="1"/>
</dbReference>
<evidence type="ECO:0000313" key="4">
    <source>
        <dbReference type="EMBL" id="GET88708.1"/>
    </source>
</evidence>
<dbReference type="Proteomes" id="UP000419144">
    <property type="component" value="Unassembled WGS sequence"/>
</dbReference>
<evidence type="ECO:0000256" key="1">
    <source>
        <dbReference type="ARBA" id="ARBA00010928"/>
    </source>
</evidence>
<feature type="domain" description="Gfo/Idh/MocA-like oxidoreductase N-terminal" evidence="2">
    <location>
        <begin position="6"/>
        <end position="130"/>
    </location>
</feature>
<protein>
    <submittedName>
        <fullName evidence="4">Oxidoreductase-like protein</fullName>
    </submittedName>
</protein>
<dbReference type="Gene3D" id="3.30.360.10">
    <property type="entry name" value="Dihydrodipicolinate Reductase, domain 2"/>
    <property type="match status" value="1"/>
</dbReference>
<dbReference type="PANTHER" id="PTHR46368">
    <property type="match status" value="1"/>
</dbReference>
<dbReference type="EMBL" id="BLBS01000030">
    <property type="protein sequence ID" value="GET88708.1"/>
    <property type="molecule type" value="Genomic_DNA"/>
</dbReference>
<dbReference type="GO" id="GO:0000166">
    <property type="term" value="F:nucleotide binding"/>
    <property type="evidence" value="ECO:0007669"/>
    <property type="project" value="InterPro"/>
</dbReference>
<accession>A0A640KHA8</accession>
<dbReference type="InterPro" id="IPR036291">
    <property type="entry name" value="NAD(P)-bd_dom_sf"/>
</dbReference>
<evidence type="ECO:0000259" key="2">
    <source>
        <dbReference type="Pfam" id="PF01408"/>
    </source>
</evidence>
<dbReference type="Pfam" id="PF22725">
    <property type="entry name" value="GFO_IDH_MocA_C3"/>
    <property type="match status" value="1"/>
</dbReference>
<evidence type="ECO:0000313" key="5">
    <source>
        <dbReference type="Proteomes" id="UP000419144"/>
    </source>
</evidence>
<dbReference type="AlphaFoldDB" id="A0A640KHA8"/>
<dbReference type="VEuPathDB" id="TriTrypDB:LtaPh_2306800"/>
<dbReference type="OrthoDB" id="277322at2759"/>
<proteinExistence type="inferred from homology"/>
<dbReference type="Pfam" id="PF01408">
    <property type="entry name" value="GFO_IDH_MocA"/>
    <property type="match status" value="1"/>
</dbReference>
<evidence type="ECO:0000259" key="3">
    <source>
        <dbReference type="Pfam" id="PF22725"/>
    </source>
</evidence>
<keyword evidence="5" id="KW-1185">Reference proteome</keyword>
<feature type="domain" description="GFO/IDH/MocA-like oxidoreductase" evidence="3">
    <location>
        <begin position="150"/>
        <end position="266"/>
    </location>
</feature>
<dbReference type="SUPFAM" id="SSF51735">
    <property type="entry name" value="NAD(P)-binding Rossmann-fold domains"/>
    <property type="match status" value="1"/>
</dbReference>